<evidence type="ECO:0000256" key="6">
    <source>
        <dbReference type="ARBA" id="ARBA00022801"/>
    </source>
</evidence>
<dbReference type="GO" id="GO:0016740">
    <property type="term" value="F:transferase activity"/>
    <property type="evidence" value="ECO:0007669"/>
    <property type="project" value="UniProtKB-KW"/>
</dbReference>
<keyword evidence="11" id="KW-0808">Transferase</keyword>
<dbReference type="Proteomes" id="UP000544107">
    <property type="component" value="Unassembled WGS sequence"/>
</dbReference>
<evidence type="ECO:0000313" key="14">
    <source>
        <dbReference type="Proteomes" id="UP000544107"/>
    </source>
</evidence>
<dbReference type="InterPro" id="IPR036412">
    <property type="entry name" value="HAD-like_sf"/>
</dbReference>
<organism evidence="12 13">
    <name type="scientific">Allorhizobium taibaishanense</name>
    <dbReference type="NCBI Taxonomy" id="887144"/>
    <lineage>
        <taxon>Bacteria</taxon>
        <taxon>Pseudomonadati</taxon>
        <taxon>Pseudomonadota</taxon>
        <taxon>Alphaproteobacteria</taxon>
        <taxon>Hyphomicrobiales</taxon>
        <taxon>Rhizobiaceae</taxon>
        <taxon>Rhizobium/Agrobacterium group</taxon>
        <taxon>Allorhizobium</taxon>
    </lineage>
</organism>
<evidence type="ECO:0000256" key="7">
    <source>
        <dbReference type="ARBA" id="ARBA00022842"/>
    </source>
</evidence>
<proteinExistence type="predicted"/>
<keyword evidence="5" id="KW-0479">Metal-binding</keyword>
<name>A0A1Q9AAL6_9HYPH</name>
<dbReference type="GO" id="GO:0036424">
    <property type="term" value="F:L-phosphoserine phosphatase activity"/>
    <property type="evidence" value="ECO:0007669"/>
    <property type="project" value="TreeGrafter"/>
</dbReference>
<dbReference type="AlphaFoldDB" id="A0A1Q9AAL6"/>
<evidence type="ECO:0000256" key="8">
    <source>
        <dbReference type="ARBA" id="ARBA00023299"/>
    </source>
</evidence>
<evidence type="ECO:0000256" key="9">
    <source>
        <dbReference type="ARBA" id="ARBA00048138"/>
    </source>
</evidence>
<comment type="cofactor">
    <cofactor evidence="1">
        <name>Mg(2+)</name>
        <dbReference type="ChEBI" id="CHEBI:18420"/>
    </cofactor>
</comment>
<dbReference type="RefSeq" id="WP_075613027.1">
    <property type="nucleotide sequence ID" value="NZ_JACIED010000002.1"/>
</dbReference>
<dbReference type="InterPro" id="IPR023214">
    <property type="entry name" value="HAD_sf"/>
</dbReference>
<reference evidence="12 13" key="1">
    <citation type="submission" date="2016-09" db="EMBL/GenBank/DDBJ databases">
        <title>Rhizobium oryziradicis sp. nov., isolated from the root of rice.</title>
        <authorList>
            <person name="Zhao J."/>
            <person name="Zhang X."/>
        </authorList>
    </citation>
    <scope>NUCLEOTIDE SEQUENCE [LARGE SCALE GENOMIC DNA]</scope>
    <source>
        <strain evidence="12 13">14971</strain>
    </source>
</reference>
<protein>
    <recommendedName>
        <fullName evidence="3">phosphoserine phosphatase</fullName>
        <ecNumber evidence="3">3.1.3.3</ecNumber>
    </recommendedName>
</protein>
<dbReference type="SUPFAM" id="SSF56784">
    <property type="entry name" value="HAD-like"/>
    <property type="match status" value="1"/>
</dbReference>
<evidence type="ECO:0000256" key="10">
    <source>
        <dbReference type="ARBA" id="ARBA00048523"/>
    </source>
</evidence>
<dbReference type="OrthoDB" id="9801134at2"/>
<dbReference type="Proteomes" id="UP000185598">
    <property type="component" value="Unassembled WGS sequence"/>
</dbReference>
<evidence type="ECO:0000256" key="3">
    <source>
        <dbReference type="ARBA" id="ARBA00012640"/>
    </source>
</evidence>
<keyword evidence="4" id="KW-0028">Amino-acid biosynthesis</keyword>
<evidence type="ECO:0000313" key="12">
    <source>
        <dbReference type="EMBL" id="OLP51897.1"/>
    </source>
</evidence>
<comment type="catalytic activity">
    <reaction evidence="10">
        <text>O-phospho-D-serine + H2O = D-serine + phosphate</text>
        <dbReference type="Rhea" id="RHEA:24873"/>
        <dbReference type="ChEBI" id="CHEBI:15377"/>
        <dbReference type="ChEBI" id="CHEBI:35247"/>
        <dbReference type="ChEBI" id="CHEBI:43474"/>
        <dbReference type="ChEBI" id="CHEBI:58680"/>
        <dbReference type="EC" id="3.1.3.3"/>
    </reaction>
</comment>
<keyword evidence="7" id="KW-0460">Magnesium</keyword>
<evidence type="ECO:0000313" key="13">
    <source>
        <dbReference type="Proteomes" id="UP000185598"/>
    </source>
</evidence>
<dbReference type="EMBL" id="MKIN01000018">
    <property type="protein sequence ID" value="OLP51897.1"/>
    <property type="molecule type" value="Genomic_DNA"/>
</dbReference>
<dbReference type="Gene3D" id="3.40.50.1000">
    <property type="entry name" value="HAD superfamily/HAD-like"/>
    <property type="match status" value="1"/>
</dbReference>
<dbReference type="InterPro" id="IPR050582">
    <property type="entry name" value="HAD-like_SerB"/>
</dbReference>
<evidence type="ECO:0000256" key="5">
    <source>
        <dbReference type="ARBA" id="ARBA00022723"/>
    </source>
</evidence>
<keyword evidence="8" id="KW-0718">Serine biosynthesis</keyword>
<comment type="caution">
    <text evidence="12">The sequence shown here is derived from an EMBL/GenBank/DDBJ whole genome shotgun (WGS) entry which is preliminary data.</text>
</comment>
<gene>
    <name evidence="12" type="ORF">BJF91_23560</name>
    <name evidence="11" type="ORF">GGQ71_001369</name>
</gene>
<dbReference type="NCBIfam" id="NF010109">
    <property type="entry name" value="PRK13582.1"/>
    <property type="match status" value="1"/>
</dbReference>
<accession>A0A1Q9AAL6</accession>
<keyword evidence="13" id="KW-1185">Reference proteome</keyword>
<keyword evidence="6 11" id="KW-0378">Hydrolase</keyword>
<dbReference type="GO" id="GO:0006564">
    <property type="term" value="P:L-serine biosynthetic process"/>
    <property type="evidence" value="ECO:0007669"/>
    <property type="project" value="UniProtKB-KW"/>
</dbReference>
<evidence type="ECO:0000256" key="1">
    <source>
        <dbReference type="ARBA" id="ARBA00001946"/>
    </source>
</evidence>
<dbReference type="PANTHER" id="PTHR43344:SF2">
    <property type="entry name" value="PHOSPHOSERINE PHOSPHATASE"/>
    <property type="match status" value="1"/>
</dbReference>
<dbReference type="Gene3D" id="3.90.1470.10">
    <property type="entry name" value="thrh gene product, domain 2"/>
    <property type="match status" value="1"/>
</dbReference>
<evidence type="ECO:0000313" key="11">
    <source>
        <dbReference type="EMBL" id="MBB4007106.1"/>
    </source>
</evidence>
<reference evidence="11 14" key="2">
    <citation type="submission" date="2020-08" db="EMBL/GenBank/DDBJ databases">
        <title>Genomic Encyclopedia of Type Strains, Phase IV (KMG-IV): sequencing the most valuable type-strain genomes for metagenomic binning, comparative biology and taxonomic classification.</title>
        <authorList>
            <person name="Goeker M."/>
        </authorList>
    </citation>
    <scope>NUCLEOTIDE SEQUENCE [LARGE SCALE GENOMIC DNA]</scope>
    <source>
        <strain evidence="11 14">DSM 100021</strain>
    </source>
</reference>
<dbReference type="EMBL" id="JACIED010000002">
    <property type="protein sequence ID" value="MBB4007106.1"/>
    <property type="molecule type" value="Genomic_DNA"/>
</dbReference>
<comment type="pathway">
    <text evidence="2">Amino-acid biosynthesis; L-serine biosynthesis; L-serine from 3-phospho-D-glycerate: step 3/3.</text>
</comment>
<dbReference type="STRING" id="887144.BJF91_23560"/>
<dbReference type="GO" id="GO:0005737">
    <property type="term" value="C:cytoplasm"/>
    <property type="evidence" value="ECO:0007669"/>
    <property type="project" value="TreeGrafter"/>
</dbReference>
<sequence length="223" mass="24433">MTASIFSFVDLEGVLAPEMWPHLADVFGVPELQATTREIPDYRQLLDERIGHLARKGITLTQICDTIATLDLFHGAVDFIAALKERGRVVLVSDSFLPMNRHFLEKIGADEVFCHRFKTDERDIITGFEFWNGLAGKHLCFDAVDTGEAATFAIGDALNDITMIRAATHGVLFQPSMATLLAAPDLPPTSSYAEVLAYLDEVTAADTLMSPAPAKTFLRSAFG</sequence>
<dbReference type="PANTHER" id="PTHR43344">
    <property type="entry name" value="PHOSPHOSERINE PHOSPHATASE"/>
    <property type="match status" value="1"/>
</dbReference>
<dbReference type="EC" id="3.1.3.3" evidence="3"/>
<dbReference type="GO" id="GO:0000287">
    <property type="term" value="F:magnesium ion binding"/>
    <property type="evidence" value="ECO:0007669"/>
    <property type="project" value="TreeGrafter"/>
</dbReference>
<dbReference type="Pfam" id="PF12710">
    <property type="entry name" value="HAD"/>
    <property type="match status" value="1"/>
</dbReference>
<comment type="catalytic activity">
    <reaction evidence="9">
        <text>O-phospho-L-serine + H2O = L-serine + phosphate</text>
        <dbReference type="Rhea" id="RHEA:21208"/>
        <dbReference type="ChEBI" id="CHEBI:15377"/>
        <dbReference type="ChEBI" id="CHEBI:33384"/>
        <dbReference type="ChEBI" id="CHEBI:43474"/>
        <dbReference type="ChEBI" id="CHEBI:57524"/>
        <dbReference type="EC" id="3.1.3.3"/>
    </reaction>
</comment>
<evidence type="ECO:0000256" key="2">
    <source>
        <dbReference type="ARBA" id="ARBA00005135"/>
    </source>
</evidence>
<evidence type="ECO:0000256" key="4">
    <source>
        <dbReference type="ARBA" id="ARBA00022605"/>
    </source>
</evidence>